<dbReference type="InterPro" id="IPR008707">
    <property type="entry name" value="B-propeller_PilY1"/>
</dbReference>
<proteinExistence type="inferred from homology"/>
<gene>
    <name evidence="8" type="ORF">GCM10023342_09090</name>
</gene>
<evidence type="ECO:0000256" key="3">
    <source>
        <dbReference type="ARBA" id="ARBA00022558"/>
    </source>
</evidence>
<accession>A0ABP9R7J5</accession>
<dbReference type="Proteomes" id="UP001500074">
    <property type="component" value="Unassembled WGS sequence"/>
</dbReference>
<dbReference type="Gene3D" id="2.130.10.10">
    <property type="entry name" value="YVTN repeat-like/Quinoprotein amine dehydrogenase"/>
    <property type="match status" value="1"/>
</dbReference>
<keyword evidence="3" id="KW-1029">Fimbrium biogenesis</keyword>
<evidence type="ECO:0000259" key="7">
    <source>
        <dbReference type="Pfam" id="PF05567"/>
    </source>
</evidence>
<dbReference type="SUPFAM" id="SSF50998">
    <property type="entry name" value="Quinoprotein alcohol dehydrogenase-like"/>
    <property type="match status" value="1"/>
</dbReference>
<dbReference type="InterPro" id="IPR015943">
    <property type="entry name" value="WD40/YVTN_repeat-like_dom_sf"/>
</dbReference>
<comment type="similarity">
    <text evidence="2">Belongs to the PilY1 family.</text>
</comment>
<evidence type="ECO:0000313" key="8">
    <source>
        <dbReference type="EMBL" id="GAA5172448.1"/>
    </source>
</evidence>
<keyword evidence="6" id="KW-0281">Fimbrium</keyword>
<keyword evidence="5" id="KW-0106">Calcium</keyword>
<name>A0ABP9R7J5_9GAMM</name>
<evidence type="ECO:0000256" key="6">
    <source>
        <dbReference type="ARBA" id="ARBA00023263"/>
    </source>
</evidence>
<evidence type="ECO:0000256" key="2">
    <source>
        <dbReference type="ARBA" id="ARBA00008387"/>
    </source>
</evidence>
<dbReference type="InterPro" id="IPR011047">
    <property type="entry name" value="Quinoprotein_ADH-like_sf"/>
</dbReference>
<comment type="subcellular location">
    <subcellularLocation>
        <location evidence="1">Fimbrium</location>
    </subcellularLocation>
</comment>
<evidence type="ECO:0000256" key="4">
    <source>
        <dbReference type="ARBA" id="ARBA00022723"/>
    </source>
</evidence>
<evidence type="ECO:0000256" key="1">
    <source>
        <dbReference type="ARBA" id="ARBA00004561"/>
    </source>
</evidence>
<keyword evidence="9" id="KW-1185">Reference proteome</keyword>
<organism evidence="8 9">
    <name type="scientific">Modicisalibacter zincidurans</name>
    <dbReference type="NCBI Taxonomy" id="1178777"/>
    <lineage>
        <taxon>Bacteria</taxon>
        <taxon>Pseudomonadati</taxon>
        <taxon>Pseudomonadota</taxon>
        <taxon>Gammaproteobacteria</taxon>
        <taxon>Oceanospirillales</taxon>
        <taxon>Halomonadaceae</taxon>
        <taxon>Modicisalibacter</taxon>
    </lineage>
</organism>
<keyword evidence="4" id="KW-0479">Metal-binding</keyword>
<reference evidence="9" key="1">
    <citation type="journal article" date="2019" name="Int. J. Syst. Evol. Microbiol.">
        <title>The Global Catalogue of Microorganisms (GCM) 10K type strain sequencing project: providing services to taxonomists for standard genome sequencing and annotation.</title>
        <authorList>
            <consortium name="The Broad Institute Genomics Platform"/>
            <consortium name="The Broad Institute Genome Sequencing Center for Infectious Disease"/>
            <person name="Wu L."/>
            <person name="Ma J."/>
        </authorList>
    </citation>
    <scope>NUCLEOTIDE SEQUENCE [LARGE SCALE GENOMIC DNA]</scope>
    <source>
        <strain evidence="9">JCM 18472</strain>
    </source>
</reference>
<protein>
    <submittedName>
        <fullName evidence="8">PilC/PilY family type IV pilus protein</fullName>
    </submittedName>
</protein>
<evidence type="ECO:0000256" key="5">
    <source>
        <dbReference type="ARBA" id="ARBA00022837"/>
    </source>
</evidence>
<dbReference type="Pfam" id="PF05567">
    <property type="entry name" value="T4P_PilY1"/>
    <property type="match status" value="1"/>
</dbReference>
<comment type="caution">
    <text evidence="8">The sequence shown here is derived from an EMBL/GenBank/DDBJ whole genome shotgun (WGS) entry which is preliminary data.</text>
</comment>
<feature type="domain" description="PilY1 beta-propeller" evidence="7">
    <location>
        <begin position="677"/>
        <end position="961"/>
    </location>
</feature>
<sequence>MRIMRAVILFSLSLCGLLVAVNAWSKSLSQTPLSAGARVDPNLMFIIDDSGSMRFEIMPESNIALASRFVYPRAEGTYQVRGSEYQNNVPTFDESDPYNAYSRSPQTNTLYYNPSVTYRPWVKADGARMADASPRLAPDNPAFPERGRRNLTQESTERAAQWVGSCDTITESGPSGCQAVINSRNNRYLFNYQETFYPAVYFWYKGGGYNNINNYRRTEIRPDNSPFVGEGRENRVDCANSTAMPASCTYQEEMQNFANWYTYYRSRTLAARAGVGQAFSQIGATVRVGFDTINSGSYYDTANGNVSDGVRTFYGQGRGRFYDRLYEHDVPAEGTPLRRGLQRAGNYYQYRDEPWRDDPSSNQSVGFQSCRAGYTVLMTDGYWSGGPPVGIGNDDGQAGPTINGASGQSYRYPANPPYADNTALTLADVAMNYWKRDLRVDLANDLPVSGQDPAFWQHMTSFGIGFGVEGNVNANTAWQAVADGSPVDWPDANDFNSPDSTRANRARLDDLLHAAINGHGGFFNAADPQSFADGLDAVLGAIVAREEASVVPVAVSSDAIDEDTRMFSAGFRSIDWSGQLKGYQLLPGGKRKLLWDAESMLREQSPDDRLLLTSKGGNGVELAPQNSSLSADQVRWLKGASVDGMRSRIPDGQNAPNLLGDIVNSAPFLLSPPQESQRPGVIFVGANDGMLHAFSADSGKELFAYLPSELVTSDSGQASPLESLMQPDYTHRYFVDGSAVARNVEIDGGPEAVVVGTMGAGGRSVFALDVSDPADMKPEDVLWEFSNPNLGEGVTRPAISRVIYNGEPRWVALFGNGYNSVFGRASLFVVDLVSGDLLKRFDTNVGSLQESNGLGPPTATRWPDYMGASTYAYAGDQQGNMWRFDLTDLKFDLIGINNKSVRLLAGQSSQPITAPPQLEFKPGDSSTLMVLFGTGSFQFVDDRSDRSIQRLYGLEDNGDANPVPVEAETPNLAKQEITSMTRVDGKLVRGVTNKPVAENQRGWYLQLPPGERMVSMPTLPTGIYHQRALFATLSPLFGQCSAGIDGYVYGLRIDTGGSGMRAFFDVNGDKKIDGSDNITDQIGNVQIVAGLQLGSGQSQVAVNDPENDNDVLAGTIDSGGSGGGRIEASPGEAGRQSWRQVFNY</sequence>
<evidence type="ECO:0000313" key="9">
    <source>
        <dbReference type="Proteomes" id="UP001500074"/>
    </source>
</evidence>
<dbReference type="RefSeq" id="WP_084173262.1">
    <property type="nucleotide sequence ID" value="NZ_BAABKI010000010.1"/>
</dbReference>
<dbReference type="EMBL" id="BAABKI010000010">
    <property type="protein sequence ID" value="GAA5172448.1"/>
    <property type="molecule type" value="Genomic_DNA"/>
</dbReference>